<evidence type="ECO:0000256" key="1">
    <source>
        <dbReference type="ARBA" id="ARBA00010843"/>
    </source>
</evidence>
<sequence>MSRLDQMRETLLRKIRAEQESINLYSLNQINRSNVKHSRLIHSKSIHSIPNGLRTSATIYSNDCDTSRPINLQTFVQNEHHGKFSTKRIERSQPQQQRRFRPHSIDNHNQLNRVKSLNNMMLTNVSEIKYHTRYIYPYRSKSRQDQHPASMENEIDQNHSQSQKQKMNRKSSSMIKNCFDDFDGGFDGDDDGGGGDNVNNHLEHLNKFEEMYLDDDRLMRRKLSNPFIVDEEKRSIKSLNSQCKQTNKQDMDCFESSRMKQTLKRSMNGNNIHSRQSSSTSTKLNASNSSQHQCKHCQRKFSSKDRLDKHASICGRISKKHRPIFHSSKQRNIGLNTTWNGSKLSSSSPSKLLIFDDDKENDRIANHHKVTEIDNFKSQQSNPFMVDKDIDNDDRELKAPNQHSDPNPNATGLDWREKRKLFLQTIKMNRQRNRTKSNDETNQDDDERDDRNSFQIIIC</sequence>
<reference evidence="6" key="2">
    <citation type="submission" date="2020-01" db="EMBL/GenBank/DDBJ databases">
        <authorList>
            <person name="Korhonen P.K.K."/>
            <person name="Guangxu M.G."/>
            <person name="Wang T.W."/>
            <person name="Stroehlein A.J.S."/>
            <person name="Young N.D."/>
            <person name="Ang C.-S.A."/>
            <person name="Fernando D.W.F."/>
            <person name="Lu H.L."/>
            <person name="Taylor S.T."/>
            <person name="Ehtesham M.E.M."/>
            <person name="Najaraj S.H.N."/>
            <person name="Harsha G.H.G."/>
            <person name="Madugundu A.M."/>
            <person name="Renuse S.R."/>
            <person name="Holt D.H."/>
            <person name="Pandey A.P."/>
            <person name="Papenfuss A.P."/>
            <person name="Gasser R.B.G."/>
            <person name="Fischer K.F."/>
        </authorList>
    </citation>
    <scope>NUCLEOTIDE SEQUENCE</scope>
    <source>
        <strain evidence="6">SSS_KF_BRIS2020</strain>
    </source>
</reference>
<evidence type="ECO:0000256" key="3">
    <source>
        <dbReference type="PROSITE-ProRule" id="PRU00042"/>
    </source>
</evidence>
<reference evidence="8" key="1">
    <citation type="journal article" date="2020" name="PLoS Negl. Trop. Dis.">
        <title>High-quality nuclear genome for Sarcoptes scabiei-A critical resource for a neglected parasite.</title>
        <authorList>
            <person name="Korhonen P.K."/>
            <person name="Gasser R.B."/>
            <person name="Ma G."/>
            <person name="Wang T."/>
            <person name="Stroehlein A.J."/>
            <person name="Young N.D."/>
            <person name="Ang C.S."/>
            <person name="Fernando D.D."/>
            <person name="Lu H.C."/>
            <person name="Taylor S."/>
            <person name="Reynolds S.L."/>
            <person name="Mofiz E."/>
            <person name="Najaraj S.H."/>
            <person name="Gowda H."/>
            <person name="Madugundu A."/>
            <person name="Renuse S."/>
            <person name="Holt D."/>
            <person name="Pandey A."/>
            <person name="Papenfuss A.T."/>
            <person name="Fischer K."/>
        </authorList>
    </citation>
    <scope>NUCLEOTIDE SEQUENCE [LARGE SCALE GENOMIC DNA]</scope>
</reference>
<evidence type="ECO:0000313" key="7">
    <source>
        <dbReference type="EnsemblMetazoa" id="KAF7492254.1"/>
    </source>
</evidence>
<proteinExistence type="inferred from homology"/>
<dbReference type="PROSITE" id="PS50157">
    <property type="entry name" value="ZINC_FINGER_C2H2_2"/>
    <property type="match status" value="1"/>
</dbReference>
<keyword evidence="3" id="KW-0862">Zinc</keyword>
<reference evidence="7" key="3">
    <citation type="submission" date="2022-06" db="UniProtKB">
        <authorList>
            <consortium name="EnsemblMetazoa"/>
        </authorList>
    </citation>
    <scope>IDENTIFICATION</scope>
</reference>
<dbReference type="GO" id="GO:0008270">
    <property type="term" value="F:zinc ion binding"/>
    <property type="evidence" value="ECO:0007669"/>
    <property type="project" value="UniProtKB-KW"/>
</dbReference>
<feature type="region of interest" description="Disordered" evidence="4">
    <location>
        <begin position="265"/>
        <end position="293"/>
    </location>
</feature>
<dbReference type="EMBL" id="WVUK01000056">
    <property type="protein sequence ID" value="KAF7492254.1"/>
    <property type="molecule type" value="Genomic_DNA"/>
</dbReference>
<feature type="compositionally biased region" description="Polar residues" evidence="4">
    <location>
        <begin position="401"/>
        <end position="410"/>
    </location>
</feature>
<dbReference type="PANTHER" id="PTHR14649:SF1">
    <property type="entry name" value="ZINC FINGER C2HC DOMAIN-CONTAINING PROTEIN 1C"/>
    <property type="match status" value="1"/>
</dbReference>
<feature type="region of interest" description="Disordered" evidence="4">
    <location>
        <begin position="141"/>
        <end position="172"/>
    </location>
</feature>
<evidence type="ECO:0000313" key="8">
    <source>
        <dbReference type="Proteomes" id="UP000070412"/>
    </source>
</evidence>
<dbReference type="OrthoDB" id="10255185at2759"/>
<organism evidence="6">
    <name type="scientific">Sarcoptes scabiei</name>
    <name type="common">Itch mite</name>
    <name type="synonym">Acarus scabiei</name>
    <dbReference type="NCBI Taxonomy" id="52283"/>
    <lineage>
        <taxon>Eukaryota</taxon>
        <taxon>Metazoa</taxon>
        <taxon>Ecdysozoa</taxon>
        <taxon>Arthropoda</taxon>
        <taxon>Chelicerata</taxon>
        <taxon>Arachnida</taxon>
        <taxon>Acari</taxon>
        <taxon>Acariformes</taxon>
        <taxon>Sarcoptiformes</taxon>
        <taxon>Astigmata</taxon>
        <taxon>Psoroptidia</taxon>
        <taxon>Sarcoptoidea</taxon>
        <taxon>Sarcoptidae</taxon>
        <taxon>Sarcoptinae</taxon>
        <taxon>Sarcoptes</taxon>
    </lineage>
</organism>
<protein>
    <recommendedName>
        <fullName evidence="5">C2H2-type domain-containing protein</fullName>
    </recommendedName>
</protein>
<feature type="compositionally biased region" description="Polar residues" evidence="4">
    <location>
        <begin position="158"/>
        <end position="172"/>
    </location>
</feature>
<dbReference type="PANTHER" id="PTHR14649">
    <property type="entry name" value="ZINC FINGER C2HC DOMAIN-CONTAINING PROTEIN 1C"/>
    <property type="match status" value="1"/>
</dbReference>
<keyword evidence="8" id="KW-1185">Reference proteome</keyword>
<keyword evidence="3" id="KW-0863">Zinc-finger</keyword>
<dbReference type="InterPro" id="IPR026104">
    <property type="entry name" value="ZNF_C2HC_dom_1C"/>
</dbReference>
<feature type="compositionally biased region" description="Polar residues" evidence="4">
    <location>
        <begin position="265"/>
        <end position="292"/>
    </location>
</feature>
<feature type="domain" description="C2H2-type" evidence="5">
    <location>
        <begin position="292"/>
        <end position="323"/>
    </location>
</feature>
<dbReference type="InterPro" id="IPR013087">
    <property type="entry name" value="Znf_C2H2_type"/>
</dbReference>
<feature type="region of interest" description="Disordered" evidence="4">
    <location>
        <begin position="394"/>
        <end position="454"/>
    </location>
</feature>
<comment type="similarity">
    <text evidence="1">Belongs to the ZC2HC1 family.</text>
</comment>
<gene>
    <name evidence="6" type="ORF">SSS_6817</name>
</gene>
<keyword evidence="2" id="KW-0175">Coiled coil</keyword>
<keyword evidence="3" id="KW-0479">Metal-binding</keyword>
<accession>A0A834VEN7</accession>
<evidence type="ECO:0000259" key="5">
    <source>
        <dbReference type="PROSITE" id="PS50157"/>
    </source>
</evidence>
<evidence type="ECO:0000313" key="6">
    <source>
        <dbReference type="EMBL" id="KAF7492254.1"/>
    </source>
</evidence>
<evidence type="ECO:0000256" key="4">
    <source>
        <dbReference type="SAM" id="MobiDB-lite"/>
    </source>
</evidence>
<dbReference type="Proteomes" id="UP000070412">
    <property type="component" value="Unassembled WGS sequence"/>
</dbReference>
<name>A0A834VEN7_SARSC</name>
<dbReference type="AlphaFoldDB" id="A0A834VEN7"/>
<dbReference type="EnsemblMetazoa" id="SSS_6817s_mrna">
    <property type="protein sequence ID" value="KAF7492254.1"/>
    <property type="gene ID" value="SSS_6817"/>
</dbReference>
<evidence type="ECO:0000256" key="2">
    <source>
        <dbReference type="ARBA" id="ARBA00023054"/>
    </source>
</evidence>